<evidence type="ECO:0000256" key="7">
    <source>
        <dbReference type="HAMAP-Rule" id="MF_01416"/>
    </source>
</evidence>
<accession>A0ABY4R457</accession>
<evidence type="ECO:0000256" key="5">
    <source>
        <dbReference type="ARBA" id="ARBA00023136"/>
    </source>
</evidence>
<keyword evidence="7" id="KW-1003">Cell membrane</keyword>
<evidence type="ECO:0000256" key="1">
    <source>
        <dbReference type="ARBA" id="ARBA00004370"/>
    </source>
</evidence>
<evidence type="ECO:0000256" key="2">
    <source>
        <dbReference type="ARBA" id="ARBA00022448"/>
    </source>
</evidence>
<dbReference type="Gene3D" id="1.10.520.20">
    <property type="entry name" value="N-terminal domain of the delta subunit of the F1F0-ATP synthase"/>
    <property type="match status" value="1"/>
</dbReference>
<dbReference type="InterPro" id="IPR026015">
    <property type="entry name" value="ATP_synth_OSCP/delta_N_sf"/>
</dbReference>
<keyword evidence="4 7" id="KW-0406">Ion transport</keyword>
<dbReference type="HAMAP" id="MF_01416">
    <property type="entry name" value="ATP_synth_delta_bact"/>
    <property type="match status" value="1"/>
</dbReference>
<organism evidence="8 9">
    <name type="scientific">Jatrophihabitans telluris</name>
    <dbReference type="NCBI Taxonomy" id="2038343"/>
    <lineage>
        <taxon>Bacteria</taxon>
        <taxon>Bacillati</taxon>
        <taxon>Actinomycetota</taxon>
        <taxon>Actinomycetes</taxon>
        <taxon>Jatrophihabitantales</taxon>
        <taxon>Jatrophihabitantaceae</taxon>
        <taxon>Jatrophihabitans</taxon>
    </lineage>
</organism>
<keyword evidence="9" id="KW-1185">Reference proteome</keyword>
<sequence length="275" mass="29131">MIHAASRLALVESRERLNGVLSGLGTDGTGPSTLASELYGTADLLVGQPRLRRTLADPSTDATNRGNLLRSLLAGRLSGPTLEVAGAVVEQRWSSAWDLADALEILADEALLASAEQQGTLDTVEDELFRFERILDGAPELTAALDEQGAPPARRIELLRSVLGSKVQPITLELLEHAVTSARKRSIALAIDDLLEASAARRQRSVARVISATELTEAQTGRLTAVLSELYGRPISVRSAIDPGIRGGLVVRVGDEVIDGTIASRLAAAKIALSH</sequence>
<comment type="function">
    <text evidence="7">F(1)F(0) ATP synthase produces ATP from ADP in the presence of a proton or sodium gradient. F-type ATPases consist of two structural domains, F(1) containing the extramembraneous catalytic core and F(0) containing the membrane proton channel, linked together by a central stalk and a peripheral stalk. During catalysis, ATP synthesis in the catalytic domain of F(1) is coupled via a rotary mechanism of the central stalk subunits to proton translocation.</text>
</comment>
<dbReference type="RefSeq" id="WP_249773761.1">
    <property type="nucleotide sequence ID" value="NZ_CP097332.1"/>
</dbReference>
<proteinExistence type="inferred from homology"/>
<reference evidence="8" key="2">
    <citation type="submission" date="2022-05" db="EMBL/GenBank/DDBJ databases">
        <authorList>
            <person name="Kim J.-S."/>
            <person name="Lee K."/>
            <person name="Suh M."/>
            <person name="Eom M."/>
            <person name="Kim J.-S."/>
            <person name="Kim D.-S."/>
            <person name="Ko S.-H."/>
            <person name="Shin Y."/>
            <person name="Lee J.-S."/>
        </authorList>
    </citation>
    <scope>NUCLEOTIDE SEQUENCE</scope>
    <source>
        <strain evidence="8">N237</strain>
    </source>
</reference>
<dbReference type="EMBL" id="CP097332">
    <property type="protein sequence ID" value="UQX89866.1"/>
    <property type="molecule type" value="Genomic_DNA"/>
</dbReference>
<name>A0ABY4R457_9ACTN</name>
<dbReference type="SUPFAM" id="SSF47928">
    <property type="entry name" value="N-terminal domain of the delta subunit of the F1F0-ATP synthase"/>
    <property type="match status" value="1"/>
</dbReference>
<keyword evidence="3 7" id="KW-0375">Hydrogen ion transport</keyword>
<evidence type="ECO:0000256" key="6">
    <source>
        <dbReference type="ARBA" id="ARBA00023310"/>
    </source>
</evidence>
<evidence type="ECO:0000313" key="8">
    <source>
        <dbReference type="EMBL" id="UQX89866.1"/>
    </source>
</evidence>
<dbReference type="PANTHER" id="PTHR11910">
    <property type="entry name" value="ATP SYNTHASE DELTA CHAIN"/>
    <property type="match status" value="1"/>
</dbReference>
<dbReference type="NCBIfam" id="NF009967">
    <property type="entry name" value="PRK13430.1"/>
    <property type="match status" value="1"/>
</dbReference>
<dbReference type="NCBIfam" id="TIGR01145">
    <property type="entry name" value="ATP_synt_delta"/>
    <property type="match status" value="1"/>
</dbReference>
<protein>
    <recommendedName>
        <fullName evidence="7">ATP synthase subunit delta</fullName>
    </recommendedName>
    <alternativeName>
        <fullName evidence="7">ATP synthase F(1) sector subunit delta</fullName>
    </alternativeName>
    <alternativeName>
        <fullName evidence="7">F-type ATPase subunit delta</fullName>
        <shortName evidence="7">F-ATPase subunit delta</shortName>
    </alternativeName>
</protein>
<dbReference type="Pfam" id="PF00213">
    <property type="entry name" value="OSCP"/>
    <property type="match status" value="1"/>
</dbReference>
<keyword evidence="7" id="KW-0139">CF(1)</keyword>
<keyword evidence="2 7" id="KW-0813">Transport</keyword>
<comment type="similarity">
    <text evidence="7">Belongs to the ATPase delta chain family.</text>
</comment>
<reference evidence="8" key="1">
    <citation type="journal article" date="2018" name="Int. J. Syst. Evol. Microbiol.">
        <title>Jatrophihabitans telluris sp. nov., isolated from sediment soil of lava forest wetlands and the emended description of the genus Jatrophihabitans.</title>
        <authorList>
            <person name="Lee K.C."/>
            <person name="Suh M.K."/>
            <person name="Eom M.K."/>
            <person name="Kim K.K."/>
            <person name="Kim J.S."/>
            <person name="Kim D.S."/>
            <person name="Ko S.H."/>
            <person name="Shin Y.K."/>
            <person name="Lee J.S."/>
        </authorList>
    </citation>
    <scope>NUCLEOTIDE SEQUENCE</scope>
    <source>
        <strain evidence="8">N237</strain>
    </source>
</reference>
<evidence type="ECO:0000313" key="9">
    <source>
        <dbReference type="Proteomes" id="UP001056336"/>
    </source>
</evidence>
<evidence type="ECO:0000256" key="3">
    <source>
        <dbReference type="ARBA" id="ARBA00022781"/>
    </source>
</evidence>
<dbReference type="Proteomes" id="UP001056336">
    <property type="component" value="Chromosome"/>
</dbReference>
<comment type="function">
    <text evidence="7">This protein is part of the stalk that links CF(0) to CF(1). It either transmits conformational changes from CF(0) to CF(1) or is implicated in proton conduction.</text>
</comment>
<evidence type="ECO:0000256" key="4">
    <source>
        <dbReference type="ARBA" id="ARBA00023065"/>
    </source>
</evidence>
<comment type="subcellular location">
    <subcellularLocation>
        <location evidence="7">Cell membrane</location>
        <topology evidence="7">Peripheral membrane protein</topology>
    </subcellularLocation>
    <subcellularLocation>
        <location evidence="1">Membrane</location>
    </subcellularLocation>
</comment>
<dbReference type="InterPro" id="IPR000711">
    <property type="entry name" value="ATPase_OSCP/dsu"/>
</dbReference>
<gene>
    <name evidence="7" type="primary">atpH</name>
    <name evidence="8" type="ORF">M6D93_07645</name>
</gene>
<keyword evidence="5 7" id="KW-0472">Membrane</keyword>
<keyword evidence="6 7" id="KW-0066">ATP synthesis</keyword>
<dbReference type="PRINTS" id="PR00125">
    <property type="entry name" value="ATPASEDELTA"/>
</dbReference>